<proteinExistence type="predicted"/>
<gene>
    <name evidence="3" type="primary">Hsd3b7</name>
</gene>
<dbReference type="GO" id="GO:0016616">
    <property type="term" value="F:oxidoreductase activity, acting on the CH-OH group of donors, NAD or NADP as acceptor"/>
    <property type="evidence" value="ECO:0007669"/>
    <property type="project" value="InterPro"/>
</dbReference>
<accession>A0A8C2LTK9</accession>
<dbReference type="Ensembl" id="ENSCGRT00001012139.1">
    <property type="protein sequence ID" value="ENSCGRP00001008040.1"/>
    <property type="gene ID" value="ENSCGRG00001010375.1"/>
</dbReference>
<dbReference type="Pfam" id="PF01073">
    <property type="entry name" value="3Beta_HSD"/>
    <property type="match status" value="1"/>
</dbReference>
<dbReference type="Gene3D" id="3.40.50.720">
    <property type="entry name" value="NAD(P)-binding Rossmann-like Domain"/>
    <property type="match status" value="1"/>
</dbReference>
<sequence length="222" mass="24691">MAESAQVPTLVYLVTGGCGFLGEHIVRMLLEREPRLRELRVFDLHLSPWLEELQTGPVQVTAIQGDVTQAHQVTAAVAGSHVVIHTAGLVDVFGKASPKTIHQVNVQGTQNVIEACIRTGTQFLIYTSSMEVVGPNVKGHPFYRGNEDTPYEAVHRHPYPCSKALAEQLVLEANGRKAMWLGCTCWWPESWSSGRHSWGARCTSAMTNHLIRAMRTSTWSFW</sequence>
<reference evidence="3" key="2">
    <citation type="submission" date="2025-09" db="UniProtKB">
        <authorList>
            <consortium name="Ensembl"/>
        </authorList>
    </citation>
    <scope>IDENTIFICATION</scope>
</reference>
<keyword evidence="1" id="KW-0560">Oxidoreductase</keyword>
<evidence type="ECO:0000256" key="1">
    <source>
        <dbReference type="ARBA" id="ARBA00023002"/>
    </source>
</evidence>
<evidence type="ECO:0000313" key="3">
    <source>
        <dbReference type="Ensembl" id="ENSCGRP00001008040.1"/>
    </source>
</evidence>
<protein>
    <submittedName>
        <fullName evidence="3">Hydroxy-delta-5-steroid dehydrogenase, 3 beta- and steroid delta-isomerase 7</fullName>
    </submittedName>
</protein>
<dbReference type="GO" id="GO:0006694">
    <property type="term" value="P:steroid biosynthetic process"/>
    <property type="evidence" value="ECO:0007669"/>
    <property type="project" value="InterPro"/>
</dbReference>
<dbReference type="PANTHER" id="PTHR10366">
    <property type="entry name" value="NAD DEPENDENT EPIMERASE/DEHYDRATASE"/>
    <property type="match status" value="1"/>
</dbReference>
<dbReference type="InterPro" id="IPR002225">
    <property type="entry name" value="3Beta_OHSteriod_DH/Estase"/>
</dbReference>
<dbReference type="InterPro" id="IPR050425">
    <property type="entry name" value="NAD(P)_dehydrat-like"/>
</dbReference>
<organism evidence="3 4">
    <name type="scientific">Cricetulus griseus</name>
    <name type="common">Chinese hamster</name>
    <name type="synonym">Cricetulus barabensis griseus</name>
    <dbReference type="NCBI Taxonomy" id="10029"/>
    <lineage>
        <taxon>Eukaryota</taxon>
        <taxon>Metazoa</taxon>
        <taxon>Chordata</taxon>
        <taxon>Craniata</taxon>
        <taxon>Vertebrata</taxon>
        <taxon>Euteleostomi</taxon>
        <taxon>Mammalia</taxon>
        <taxon>Eutheria</taxon>
        <taxon>Euarchontoglires</taxon>
        <taxon>Glires</taxon>
        <taxon>Rodentia</taxon>
        <taxon>Myomorpha</taxon>
        <taxon>Muroidea</taxon>
        <taxon>Cricetidae</taxon>
        <taxon>Cricetinae</taxon>
        <taxon>Cricetulus</taxon>
    </lineage>
</organism>
<evidence type="ECO:0000259" key="2">
    <source>
        <dbReference type="Pfam" id="PF01073"/>
    </source>
</evidence>
<name>A0A8C2LTK9_CRIGR</name>
<dbReference type="InterPro" id="IPR036291">
    <property type="entry name" value="NAD(P)-bd_dom_sf"/>
</dbReference>
<reference evidence="3" key="1">
    <citation type="submission" date="2025-08" db="UniProtKB">
        <authorList>
            <consortium name="Ensembl"/>
        </authorList>
    </citation>
    <scope>IDENTIFICATION</scope>
</reference>
<dbReference type="SUPFAM" id="SSF51735">
    <property type="entry name" value="NAD(P)-binding Rossmann-fold domains"/>
    <property type="match status" value="1"/>
</dbReference>
<dbReference type="PANTHER" id="PTHR10366:SF847">
    <property type="entry name" value="3 BETA-HYDROXYSTEROID DEHYDROGENASE TYPE 7"/>
    <property type="match status" value="1"/>
</dbReference>
<dbReference type="AlphaFoldDB" id="A0A8C2LTK9"/>
<dbReference type="GeneTree" id="ENSGT00940000160236"/>
<feature type="domain" description="3-beta hydroxysteroid dehydrogenase/isomerase" evidence="2">
    <location>
        <begin position="13"/>
        <end position="178"/>
    </location>
</feature>
<dbReference type="Proteomes" id="UP000694386">
    <property type="component" value="Unplaced"/>
</dbReference>
<evidence type="ECO:0000313" key="4">
    <source>
        <dbReference type="Proteomes" id="UP000694386"/>
    </source>
</evidence>